<organism evidence="6">
    <name type="scientific">Corethron hystrix</name>
    <dbReference type="NCBI Taxonomy" id="216773"/>
    <lineage>
        <taxon>Eukaryota</taxon>
        <taxon>Sar</taxon>
        <taxon>Stramenopiles</taxon>
        <taxon>Ochrophyta</taxon>
        <taxon>Bacillariophyta</taxon>
        <taxon>Coscinodiscophyceae</taxon>
        <taxon>Corethrophycidae</taxon>
        <taxon>Corethrales</taxon>
        <taxon>Corethraceae</taxon>
        <taxon>Corethron</taxon>
    </lineage>
</organism>
<dbReference type="EC" id="5.2.1.8" evidence="1"/>
<dbReference type="PANTHER" id="PTHR43246">
    <property type="entry name" value="PEPTIDYL-PROLYL CIS-TRANS ISOMERASE CYP38, CHLOROPLASTIC"/>
    <property type="match status" value="1"/>
</dbReference>
<feature type="transmembrane region" description="Helical" evidence="4">
    <location>
        <begin position="21"/>
        <end position="39"/>
    </location>
</feature>
<dbReference type="PROSITE" id="PS50072">
    <property type="entry name" value="CSA_PPIASE_2"/>
    <property type="match status" value="1"/>
</dbReference>
<evidence type="ECO:0000256" key="1">
    <source>
        <dbReference type="ARBA" id="ARBA00013194"/>
    </source>
</evidence>
<dbReference type="Pfam" id="PF00160">
    <property type="entry name" value="Pro_isomerase"/>
    <property type="match status" value="1"/>
</dbReference>
<gene>
    <name evidence="6" type="ORF">CHYS00102_LOCUS29312</name>
</gene>
<dbReference type="EMBL" id="HBFR01040077">
    <property type="protein sequence ID" value="CAD8902093.1"/>
    <property type="molecule type" value="Transcribed_RNA"/>
</dbReference>
<dbReference type="GO" id="GO:0003755">
    <property type="term" value="F:peptidyl-prolyl cis-trans isomerase activity"/>
    <property type="evidence" value="ECO:0007669"/>
    <property type="project" value="UniProtKB-KW"/>
</dbReference>
<feature type="domain" description="PPIase cyclophilin-type" evidence="5">
    <location>
        <begin position="114"/>
        <end position="258"/>
    </location>
</feature>
<accession>A0A7S1BYM6</accession>
<proteinExistence type="predicted"/>
<evidence type="ECO:0000256" key="2">
    <source>
        <dbReference type="ARBA" id="ARBA00023110"/>
    </source>
</evidence>
<keyword evidence="4" id="KW-0812">Transmembrane</keyword>
<dbReference type="SUPFAM" id="SSF50891">
    <property type="entry name" value="Cyclophilin-like"/>
    <property type="match status" value="1"/>
</dbReference>
<dbReference type="InterPro" id="IPR002130">
    <property type="entry name" value="Cyclophilin-type_PPIase_dom"/>
</dbReference>
<keyword evidence="3" id="KW-0413">Isomerase</keyword>
<sequence length="277" mass="30886">MCAQMCPTNRVQGRCVLQGRCVITVLFLLITGGVGLYFLTTEVALKSFNASEVQETSKGSSTISNSSKTLFNEQGNKTEKLEDVKEEFGEGSEARIGRMVAFTVKNLDGEGESNKFLMQTRPDWAPIGVQRFEEMTESNFWSGVRFFRVIDDFIAQFGISGDPSISKKFRKMPLKDDPVNKSNKRGTVSFATSGSNSRTTQLFINLKDNEYLDAYGFSPIGKIVKGMDVVDRIYSEYGESAPRGNGPIQGQIQSEGNVYLEKDFPKLSYIKKARFKS</sequence>
<name>A0A7S1BYM6_9STRA</name>
<dbReference type="InterPro" id="IPR029000">
    <property type="entry name" value="Cyclophilin-like_dom_sf"/>
</dbReference>
<dbReference type="Gene3D" id="2.40.100.10">
    <property type="entry name" value="Cyclophilin-like"/>
    <property type="match status" value="1"/>
</dbReference>
<evidence type="ECO:0000313" key="6">
    <source>
        <dbReference type="EMBL" id="CAD8902093.1"/>
    </source>
</evidence>
<protein>
    <recommendedName>
        <fullName evidence="1">peptidylprolyl isomerase</fullName>
        <ecNumber evidence="1">5.2.1.8</ecNumber>
    </recommendedName>
</protein>
<evidence type="ECO:0000256" key="3">
    <source>
        <dbReference type="ARBA" id="ARBA00023235"/>
    </source>
</evidence>
<keyword evidence="4" id="KW-0472">Membrane</keyword>
<dbReference type="InterPro" id="IPR044665">
    <property type="entry name" value="E_coli_cyclophilin_A-like"/>
</dbReference>
<dbReference type="AlphaFoldDB" id="A0A7S1BYM6"/>
<keyword evidence="4" id="KW-1133">Transmembrane helix</keyword>
<evidence type="ECO:0000256" key="4">
    <source>
        <dbReference type="SAM" id="Phobius"/>
    </source>
</evidence>
<evidence type="ECO:0000259" key="5">
    <source>
        <dbReference type="PROSITE" id="PS50072"/>
    </source>
</evidence>
<keyword evidence="2" id="KW-0697">Rotamase</keyword>
<reference evidence="6" key="1">
    <citation type="submission" date="2021-01" db="EMBL/GenBank/DDBJ databases">
        <authorList>
            <person name="Corre E."/>
            <person name="Pelletier E."/>
            <person name="Niang G."/>
            <person name="Scheremetjew M."/>
            <person name="Finn R."/>
            <person name="Kale V."/>
            <person name="Holt S."/>
            <person name="Cochrane G."/>
            <person name="Meng A."/>
            <person name="Brown T."/>
            <person name="Cohen L."/>
        </authorList>
    </citation>
    <scope>NUCLEOTIDE SEQUENCE</scope>
    <source>
        <strain evidence="6">308</strain>
    </source>
</reference>